<sequence length="339" mass="36071">MATTTGGAPTLETVAAYAGVSRATVSRVINNSPKVSPEVREAVEAAIDELGYVPNRAARTLVTRRTDSLAMIIPEPDAFFFADPYLTTLVTEVNRALDATELQLVLVMQGQSGATPARGRMERYVTSGHVDGVILVSVHEANPLPGILSGAGVPVVHGGRPAAAHAPLPYVDVDNVYGARQATEHLLRLGRRRIATIAGPQDMTAGQDRLAGYRQTLHEAGLEPRAVPGDFTERRGFEATRALLEADPRLDAVFGASDLMARGALRALREAGRRVPEDVAVVGFDDLGVAQSCDPPLSSVRQPIEQVARDLVRLLLARVEGAQVQSLTLPTTLTLRASA</sequence>
<keyword evidence="1" id="KW-0805">Transcription regulation</keyword>
<dbReference type="Gene3D" id="3.40.50.2300">
    <property type="match status" value="2"/>
</dbReference>
<name>A0A8J7WPG8_9ACTN</name>
<protein>
    <submittedName>
        <fullName evidence="5">LacI family DNA-binding transcriptional regulator</fullName>
    </submittedName>
</protein>
<feature type="domain" description="HTH lacI-type" evidence="4">
    <location>
        <begin position="9"/>
        <end position="63"/>
    </location>
</feature>
<keyword evidence="6" id="KW-1185">Reference proteome</keyword>
<dbReference type="InterPro" id="IPR000843">
    <property type="entry name" value="HTH_LacI"/>
</dbReference>
<dbReference type="SUPFAM" id="SSF53822">
    <property type="entry name" value="Periplasmic binding protein-like I"/>
    <property type="match status" value="1"/>
</dbReference>
<evidence type="ECO:0000256" key="1">
    <source>
        <dbReference type="ARBA" id="ARBA00023015"/>
    </source>
</evidence>
<dbReference type="GO" id="GO:0003700">
    <property type="term" value="F:DNA-binding transcription factor activity"/>
    <property type="evidence" value="ECO:0007669"/>
    <property type="project" value="TreeGrafter"/>
</dbReference>
<evidence type="ECO:0000313" key="6">
    <source>
        <dbReference type="Proteomes" id="UP000677913"/>
    </source>
</evidence>
<dbReference type="CDD" id="cd01392">
    <property type="entry name" value="HTH_LacI"/>
    <property type="match status" value="1"/>
</dbReference>
<dbReference type="Proteomes" id="UP000677913">
    <property type="component" value="Unassembled WGS sequence"/>
</dbReference>
<dbReference type="InterPro" id="IPR010982">
    <property type="entry name" value="Lambda_DNA-bd_dom_sf"/>
</dbReference>
<dbReference type="PANTHER" id="PTHR30146">
    <property type="entry name" value="LACI-RELATED TRANSCRIPTIONAL REPRESSOR"/>
    <property type="match status" value="1"/>
</dbReference>
<dbReference type="Pfam" id="PF13377">
    <property type="entry name" value="Peripla_BP_3"/>
    <property type="match status" value="1"/>
</dbReference>
<keyword evidence="3" id="KW-0804">Transcription</keyword>
<dbReference type="Pfam" id="PF00356">
    <property type="entry name" value="LacI"/>
    <property type="match status" value="1"/>
</dbReference>
<dbReference type="Gene3D" id="1.10.260.40">
    <property type="entry name" value="lambda repressor-like DNA-binding domains"/>
    <property type="match status" value="1"/>
</dbReference>
<dbReference type="PROSITE" id="PS50932">
    <property type="entry name" value="HTH_LACI_2"/>
    <property type="match status" value="1"/>
</dbReference>
<evidence type="ECO:0000259" key="4">
    <source>
        <dbReference type="PROSITE" id="PS50932"/>
    </source>
</evidence>
<evidence type="ECO:0000256" key="3">
    <source>
        <dbReference type="ARBA" id="ARBA00023163"/>
    </source>
</evidence>
<evidence type="ECO:0000313" key="5">
    <source>
        <dbReference type="EMBL" id="MBS2966133.1"/>
    </source>
</evidence>
<dbReference type="SMART" id="SM00354">
    <property type="entry name" value="HTH_LACI"/>
    <property type="match status" value="1"/>
</dbReference>
<reference evidence="5" key="1">
    <citation type="submission" date="2021-04" db="EMBL/GenBank/DDBJ databases">
        <title>Genome based classification of Actinospica acidithermotolerans sp. nov., an actinobacterium isolated from an Indonesian hot spring.</title>
        <authorList>
            <person name="Kusuma A.B."/>
            <person name="Putra K.E."/>
            <person name="Nafisah S."/>
            <person name="Loh J."/>
            <person name="Nouioui I."/>
            <person name="Goodfellow M."/>
        </authorList>
    </citation>
    <scope>NUCLEOTIDE SEQUENCE</scope>
    <source>
        <strain evidence="5">DSM 45618</strain>
    </source>
</reference>
<dbReference type="PANTHER" id="PTHR30146:SF109">
    <property type="entry name" value="HTH-TYPE TRANSCRIPTIONAL REGULATOR GALS"/>
    <property type="match status" value="1"/>
</dbReference>
<evidence type="ECO:0000256" key="2">
    <source>
        <dbReference type="ARBA" id="ARBA00023125"/>
    </source>
</evidence>
<dbReference type="GO" id="GO:0000976">
    <property type="term" value="F:transcription cis-regulatory region binding"/>
    <property type="evidence" value="ECO:0007669"/>
    <property type="project" value="TreeGrafter"/>
</dbReference>
<proteinExistence type="predicted"/>
<dbReference type="SUPFAM" id="SSF47413">
    <property type="entry name" value="lambda repressor-like DNA-binding domains"/>
    <property type="match status" value="1"/>
</dbReference>
<dbReference type="AlphaFoldDB" id="A0A8J7WPG8"/>
<dbReference type="CDD" id="cd06267">
    <property type="entry name" value="PBP1_LacI_sugar_binding-like"/>
    <property type="match status" value="1"/>
</dbReference>
<comment type="caution">
    <text evidence="5">The sequence shown here is derived from an EMBL/GenBank/DDBJ whole genome shotgun (WGS) entry which is preliminary data.</text>
</comment>
<keyword evidence="2 5" id="KW-0238">DNA-binding</keyword>
<gene>
    <name evidence="5" type="ORF">KGA66_24015</name>
</gene>
<dbReference type="InterPro" id="IPR046335">
    <property type="entry name" value="LacI/GalR-like_sensor"/>
</dbReference>
<dbReference type="EMBL" id="JAGSXH010000123">
    <property type="protein sequence ID" value="MBS2966133.1"/>
    <property type="molecule type" value="Genomic_DNA"/>
</dbReference>
<dbReference type="InterPro" id="IPR028082">
    <property type="entry name" value="Peripla_BP_I"/>
</dbReference>
<accession>A0A8J7WPG8</accession>
<dbReference type="RefSeq" id="WP_211470906.1">
    <property type="nucleotide sequence ID" value="NZ_JAGSXH010000123.1"/>
</dbReference>
<organism evidence="5 6">
    <name type="scientific">Actinocrinis puniceicyclus</name>
    <dbReference type="NCBI Taxonomy" id="977794"/>
    <lineage>
        <taxon>Bacteria</taxon>
        <taxon>Bacillati</taxon>
        <taxon>Actinomycetota</taxon>
        <taxon>Actinomycetes</taxon>
        <taxon>Catenulisporales</taxon>
        <taxon>Actinospicaceae</taxon>
        <taxon>Actinocrinis</taxon>
    </lineage>
</organism>